<dbReference type="GO" id="GO:0016607">
    <property type="term" value="C:nuclear speck"/>
    <property type="evidence" value="ECO:0007669"/>
    <property type="project" value="TreeGrafter"/>
</dbReference>
<feature type="compositionally biased region" description="Basic and acidic residues" evidence="14">
    <location>
        <begin position="683"/>
        <end position="700"/>
    </location>
</feature>
<dbReference type="GO" id="GO:0008270">
    <property type="term" value="F:zinc ion binding"/>
    <property type="evidence" value="ECO:0007669"/>
    <property type="project" value="UniProtKB-KW"/>
</dbReference>
<evidence type="ECO:0000256" key="1">
    <source>
        <dbReference type="ARBA" id="ARBA00000885"/>
    </source>
</evidence>
<feature type="region of interest" description="Disordered" evidence="14">
    <location>
        <begin position="1728"/>
        <end position="1815"/>
    </location>
</feature>
<feature type="region of interest" description="Disordered" evidence="14">
    <location>
        <begin position="659"/>
        <end position="780"/>
    </location>
</feature>
<dbReference type="PROSITE" id="PS50157">
    <property type="entry name" value="ZINC_FINGER_C2H2_2"/>
    <property type="match status" value="3"/>
</dbReference>
<evidence type="ECO:0000313" key="18">
    <source>
        <dbReference type="EMBL" id="KYN18756.1"/>
    </source>
</evidence>
<evidence type="ECO:0000256" key="11">
    <source>
        <dbReference type="PROSITE-ProRule" id="PRU00042"/>
    </source>
</evidence>
<evidence type="ECO:0000256" key="7">
    <source>
        <dbReference type="ARBA" id="ARBA00022763"/>
    </source>
</evidence>
<keyword evidence="5" id="KW-0597">Phosphoprotein</keyword>
<feature type="compositionally biased region" description="Low complexity" evidence="14">
    <location>
        <begin position="1793"/>
        <end position="1808"/>
    </location>
</feature>
<evidence type="ECO:0000256" key="4">
    <source>
        <dbReference type="ARBA" id="ARBA00006331"/>
    </source>
</evidence>
<feature type="compositionally biased region" description="Low complexity" evidence="14">
    <location>
        <begin position="1744"/>
        <end position="1753"/>
    </location>
</feature>
<dbReference type="InterPro" id="IPR035983">
    <property type="entry name" value="Hect_E3_ubiquitin_ligase"/>
</dbReference>
<evidence type="ECO:0000256" key="14">
    <source>
        <dbReference type="SAM" id="MobiDB-lite"/>
    </source>
</evidence>
<keyword evidence="11" id="KW-0862">Zinc</keyword>
<dbReference type="Pfam" id="PF25579">
    <property type="entry name" value="TPR_TRIP12_N"/>
    <property type="match status" value="1"/>
</dbReference>
<evidence type="ECO:0000259" key="17">
    <source>
        <dbReference type="PROSITE" id="PS50918"/>
    </source>
</evidence>
<evidence type="ECO:0000313" key="19">
    <source>
        <dbReference type="Proteomes" id="UP000078492"/>
    </source>
</evidence>
<dbReference type="InterPro" id="IPR037197">
    <property type="entry name" value="WWE_dom_sf"/>
</dbReference>
<feature type="compositionally biased region" description="Low complexity" evidence="14">
    <location>
        <begin position="2125"/>
        <end position="2136"/>
    </location>
</feature>
<reference evidence="18 19" key="1">
    <citation type="submission" date="2015-09" db="EMBL/GenBank/DDBJ databases">
        <title>Trachymyrmex cornetzi WGS genome.</title>
        <authorList>
            <person name="Nygaard S."/>
            <person name="Hu H."/>
            <person name="Boomsma J."/>
            <person name="Zhang G."/>
        </authorList>
    </citation>
    <scope>NUCLEOTIDE SEQUENCE [LARGE SCALE GENOMIC DNA]</scope>
    <source>
        <strain evidence="18">Tcor2-1</strain>
        <tissue evidence="18">Whole body</tissue>
    </source>
</reference>
<dbReference type="GO" id="GO:0009966">
    <property type="term" value="P:regulation of signal transduction"/>
    <property type="evidence" value="ECO:0007669"/>
    <property type="project" value="UniProtKB-ARBA"/>
</dbReference>
<comment type="similarity">
    <text evidence="4 13">Belongs to the UPL family. K-HECT subfamily.</text>
</comment>
<dbReference type="GO" id="GO:0000209">
    <property type="term" value="P:protein polyubiquitination"/>
    <property type="evidence" value="ECO:0007669"/>
    <property type="project" value="TreeGrafter"/>
</dbReference>
<dbReference type="PANTHER" id="PTHR45670">
    <property type="entry name" value="E3 UBIQUITIN-PROTEIN LIGASE TRIP12"/>
    <property type="match status" value="1"/>
</dbReference>
<feature type="compositionally biased region" description="Low complexity" evidence="14">
    <location>
        <begin position="726"/>
        <end position="739"/>
    </location>
</feature>
<feature type="compositionally biased region" description="Basic residues" evidence="14">
    <location>
        <begin position="1728"/>
        <end position="1738"/>
    </location>
</feature>
<feature type="domain" description="C2H2-type" evidence="15">
    <location>
        <begin position="253"/>
        <end position="281"/>
    </location>
</feature>
<evidence type="ECO:0000256" key="10">
    <source>
        <dbReference type="ARBA" id="ARBA00023242"/>
    </source>
</evidence>
<dbReference type="Gene3D" id="3.30.160.60">
    <property type="entry name" value="Classic Zinc Finger"/>
    <property type="match status" value="2"/>
</dbReference>
<dbReference type="InterPro" id="IPR016024">
    <property type="entry name" value="ARM-type_fold"/>
</dbReference>
<feature type="region of interest" description="Disordered" evidence="14">
    <location>
        <begin position="2119"/>
        <end position="2151"/>
    </location>
</feature>
<comment type="pathway">
    <text evidence="3 13">Protein modification; protein ubiquitination.</text>
</comment>
<feature type="domain" description="HECT" evidence="16">
    <location>
        <begin position="2346"/>
        <end position="2703"/>
    </location>
</feature>
<dbReference type="SMART" id="SM00355">
    <property type="entry name" value="ZnF_C2H2"/>
    <property type="match status" value="4"/>
</dbReference>
<feature type="domain" description="WWE" evidence="17">
    <location>
        <begin position="1459"/>
        <end position="1535"/>
    </location>
</feature>
<accession>A0A151J6G5</accession>
<dbReference type="GO" id="GO:0061630">
    <property type="term" value="F:ubiquitin protein ligase activity"/>
    <property type="evidence" value="ECO:0007669"/>
    <property type="project" value="UniProtKB-UniRule"/>
</dbReference>
<evidence type="ECO:0000256" key="6">
    <source>
        <dbReference type="ARBA" id="ARBA00022679"/>
    </source>
</evidence>
<dbReference type="UniPathway" id="UPA00143"/>
<dbReference type="InterPro" id="IPR036236">
    <property type="entry name" value="Znf_C2H2_sf"/>
</dbReference>
<feature type="compositionally biased region" description="Polar residues" evidence="14">
    <location>
        <begin position="921"/>
        <end position="934"/>
    </location>
</feature>
<feature type="compositionally biased region" description="Low complexity" evidence="14">
    <location>
        <begin position="1025"/>
        <end position="1062"/>
    </location>
</feature>
<sequence length="2703" mass="298429">MCARVLACPLCSQPGFLTLDALRAGLVSVATRPLICPVCNEVLLGIDKLTIHLFGHTINLNNATAESSKSADIAATDEHLVAIHNAHKIAPQDWNILKQLNKVESGNNRICTEPSDSVVPNVGNIPAIDSQLKIQSLDSSTKGTSQSIQNIITNVCARKSPEERNDKEDLPNAKNTILETNIGDQNQNLEHKQILPHTQTNAKAIHTIAPKEKTERCNLCGFYFPDTNILALHEKLVHEQDSSNNPEKVLKNYSCYLCSKVFKMRGSLMVHMRVAHIGHNSGNFSHIIGSFSKGDQNEVTCGDAGYACPTCGKKFKKEQHVIQHLKTHEGKQWECDTCSKMFTTKSTNDCIQEKCLTNVKYVIKVSPSSNRITSTDFITRMISHTPARLAVDRSRNSPRYIIMKEFTQERSHSSARHVVSQRTHKCPVQTLGSTQQLISDTREADNRQPVLALQSEINNISSKRKEQGIEFTDASNTNEDLKSKTWGDDLNSTGLEESAELIERVQSDNEKIDAKSTNDFFSMVMSPLETSISSSTFEMEHLRVSSPKHKEDPIDSYTDFPQISGNVQMNLEPDIEQNFSHNKDVTESLQTINEESLKELLYVRISVLRGPRNLLVVSSSSPRCPGRVSPAFRQNSGMSRLIYGRSTRSVVIRGVYSVEEKRRRQTTSDPQTSQVDSNTPHTHSIDSSKGEGRIRGERRSHGAGLESYSETDWRSHHKIHQVSYNSSSSTRVRSAARTSLPESSLTPTDCVASRTRSRTPQNPQALTQGTSSYDLSLPSGYGSRKTSTYSSLVASSSATSITSHPSTSRGRGENASIIKIRVIDQTVSLGQRMSECLEGFVSAVKALFPISTQTYHQEDSKSHGGATCSATSSSTSSQVLGVKSSIRVGNAASNSVESGGGALAHDGAGTSGIASTATANPPVSATVSANPTHPHSTHKHLLRSRAKATGEQPKELPSSNKTSGKHHKKDTTTGSCSSSSCELDKILRNQLTNYNDISGWHCYRHRSSSRVRKPVVESGSGGLGSVMSGNDSISATSVSSSIPSSQLVSTTGEEESASTATSATDRVIQNFDFLLAREAGGGPSGMSGTTGDSESDDGEVGRLQALLEARGLPPHVFGALGPRMQHLLNRSMGASSAAKAQQLLAGLQAVEDEGEQLQAVMNMGEILVMGNEDTLTGFPVKQVVAALINLLGIEHNFAIMTHACRALTYMMEALPRSSTVVVDAVPVFLQKLESIECMDVAEQCLTALAMLSRRHSKTILHADAFFLYLVIQGGVSACLKFVDFFNITAQRAALTITANCCQNLHPDDFHLVVDSLPLLTSRLTNQDKKSVECVCQAFSRLVDSFQHDPVMLHKIINAELLQNLQQLLMITPPVNSTNNFITVLRMLSVISNRCPDLAQLLLQQNIAFTLSYLLTGSLEVKTEDVELVPRTPQEWFEITCLIEELMPPLPTDGIFSVNSLLERTSNQQETVQWEWRDERQCSHPFSTIDSRIIEMAFQNGEDEICLTSLGRTYTIDLTVMKQINEDIGMTRSIFRRVNANPTEGKSPTCSSSMDVVPPVIETNEWLVSFIRTLFSVLYEVYSSSAGPAVKCKCLRALLRMVYYASTDLLKDVLKNQVVSSHIAGMLASQDLRIVIGALQMASILMKRLPQVFGVHFHREGVLHQVRQLADPEVPLGTSLPSPQPGPSNTPLSSTTMLSSSSATSPVVSPSSNGNILFGTIARIGDVLKKKRQNKKGRFSRLGGTTTPQQTQQPESLFTGFTPKNNRFLGNLNPAKWGRKSSSSSTSNDKRDSSSSTNLSKPPSNPSLTGGNRDKAKAWVREQAAQFLARYQDDAPCSHPALTVLARLTAAIQRLQSNELDEMLSALTELRDIVLESDISPFEMNYSGLIKALLNYLTTTDAPGNRYDRLRMFWKLFAESTMQQNNDIMDLNPGAFGALVTKLNSCVAQLEQFPVKVHDLPAGSGAGRGGTSALKFFNTHQLKCNLQRHPDCNNLKQWKGGTVKIDPLALVQAIERYLMVRGYGRIRDADSMVSDDDNSEDDIDDTLAAVVISQGPPKHKLQFLIGDVVLPFNMTVYQAVRQFGCSGVDHSEAEADSEPPLGHDAVWVQTHTIYYRPVPEEDAATSPKSGSSSQGNSRKGKGKSTKISSKRKEDSLWLEGTVPLQHCPLAPYLSPTLPPSVTITDASLDGLCLLRLLHALNRHWGILFPHLKSMSLLSPQDFINNKIAAKASRQLQDPLVIMTGNLPSWLQQIASVCPFLFPFETRQLLLYATSFDRDRALQRLLDSAPELSGSDSQERVTPRLERRKRTISRTDILKQAELVIQDLASNKALLEVQYVNEVGTGLGPTLEFYALVSKELQRADLDLWHGSSNPTENGYVNSSHGLFPTPIPWNTKVSHLAKLKTKFKFLGKFMAKAIYDSRMLDLPFSLTFYRWLLGEEHTLTLADLAYVCPDVYRTLSKLQEVVRKKEAMEKDQTLRPHEKAQLIEALDLDTCPISELGLVFELPGYENIELRKGGSEISVTIYNLDQYIKLVVHWFLYEGVFRQMEAFREGFESVFPPSQLRLFFPEELEAVFCGHAQTGGQWDVKTLAECCRTDHGYTPDSRAIRFLFEVMSKYHSEEQRQFIQFVTGSPRLPVGGFKSLTPPLTIVRKTFDPSMKTDDFLPSVMTCVNYLKLPDYTTLEIMREKLRIAAQEGQHSFHLS</sequence>
<dbReference type="SUPFAM" id="SSF48371">
    <property type="entry name" value="ARM repeat"/>
    <property type="match status" value="2"/>
</dbReference>
<evidence type="ECO:0000256" key="12">
    <source>
        <dbReference type="PROSITE-ProRule" id="PRU00104"/>
    </source>
</evidence>
<keyword evidence="6 13" id="KW-0808">Transferase</keyword>
<evidence type="ECO:0000256" key="3">
    <source>
        <dbReference type="ARBA" id="ARBA00004906"/>
    </source>
</evidence>
<feature type="region of interest" description="Disordered" evidence="14">
    <location>
        <begin position="1079"/>
        <end position="1098"/>
    </location>
</feature>
<keyword evidence="19" id="KW-1185">Reference proteome</keyword>
<evidence type="ECO:0000256" key="2">
    <source>
        <dbReference type="ARBA" id="ARBA00004642"/>
    </source>
</evidence>
<dbReference type="SMART" id="SM00119">
    <property type="entry name" value="HECTc"/>
    <property type="match status" value="1"/>
</dbReference>
<keyword evidence="8 12" id="KW-0833">Ubl conjugation pathway</keyword>
<dbReference type="EMBL" id="KQ979863">
    <property type="protein sequence ID" value="KYN18756.1"/>
    <property type="molecule type" value="Genomic_DNA"/>
</dbReference>
<dbReference type="SUPFAM" id="SSF57667">
    <property type="entry name" value="beta-beta-alpha zinc fingers"/>
    <property type="match status" value="2"/>
</dbReference>
<dbReference type="InterPro" id="IPR011989">
    <property type="entry name" value="ARM-like"/>
</dbReference>
<keyword evidence="9" id="KW-0234">DNA repair</keyword>
<dbReference type="Gene3D" id="3.90.1750.10">
    <property type="entry name" value="Hect, E3 ligase catalytic domains"/>
    <property type="match status" value="1"/>
</dbReference>
<feature type="domain" description="C2H2-type" evidence="15">
    <location>
        <begin position="306"/>
        <end position="333"/>
    </location>
</feature>
<dbReference type="InterPro" id="IPR057948">
    <property type="entry name" value="TPR_TRIP12_N"/>
</dbReference>
<feature type="active site" description="Glycyl thioester intermediate" evidence="12">
    <location>
        <position position="2670"/>
    </location>
</feature>
<dbReference type="InterPro" id="IPR004170">
    <property type="entry name" value="WWE_dom"/>
</dbReference>
<feature type="region of interest" description="Disordered" evidence="14">
    <location>
        <begin position="1007"/>
        <end position="1062"/>
    </location>
</feature>
<keyword evidence="11" id="KW-0863">Zinc-finger</keyword>
<name>A0A151J6G5_9HYME</name>
<dbReference type="FunFam" id="3.30.2410.10:FF:000005">
    <property type="entry name" value="E3 ubiquitin-protein ligase TRIP12 isoform X1"/>
    <property type="match status" value="1"/>
</dbReference>
<dbReference type="InterPro" id="IPR000569">
    <property type="entry name" value="HECT_dom"/>
</dbReference>
<evidence type="ECO:0000256" key="8">
    <source>
        <dbReference type="ARBA" id="ARBA00022786"/>
    </source>
</evidence>
<dbReference type="Pfam" id="PF00096">
    <property type="entry name" value="zf-C2H2"/>
    <property type="match status" value="2"/>
</dbReference>
<protein>
    <recommendedName>
        <fullName evidence="13">E3 ubiquitin-protein ligase</fullName>
        <ecNumber evidence="13">2.3.2.26</ecNumber>
    </recommendedName>
</protein>
<keyword evidence="10" id="KW-0539">Nucleus</keyword>
<feature type="compositionally biased region" description="Polar residues" evidence="14">
    <location>
        <begin position="758"/>
        <end position="774"/>
    </location>
</feature>
<dbReference type="PROSITE" id="PS50237">
    <property type="entry name" value="HECT"/>
    <property type="match status" value="1"/>
</dbReference>
<dbReference type="SUPFAM" id="SSF117839">
    <property type="entry name" value="WWE domain"/>
    <property type="match status" value="1"/>
</dbReference>
<evidence type="ECO:0000256" key="5">
    <source>
        <dbReference type="ARBA" id="ARBA00022553"/>
    </source>
</evidence>
<dbReference type="Gene3D" id="1.25.10.10">
    <property type="entry name" value="Leucine-rich Repeat Variant"/>
    <property type="match status" value="1"/>
</dbReference>
<dbReference type="PROSITE" id="PS50918">
    <property type="entry name" value="WWE"/>
    <property type="match status" value="1"/>
</dbReference>
<dbReference type="Gene3D" id="3.30.720.50">
    <property type="match status" value="1"/>
</dbReference>
<dbReference type="STRING" id="471704.A0A151J6G5"/>
<evidence type="ECO:0000259" key="16">
    <source>
        <dbReference type="PROSITE" id="PS50237"/>
    </source>
</evidence>
<feature type="region of interest" description="Disordered" evidence="14">
    <location>
        <begin position="912"/>
        <end position="979"/>
    </location>
</feature>
<dbReference type="EC" id="2.3.2.26" evidence="13"/>
<dbReference type="SUPFAM" id="SSF56204">
    <property type="entry name" value="Hect, E3 ligase catalytic domain"/>
    <property type="match status" value="1"/>
</dbReference>
<evidence type="ECO:0000259" key="15">
    <source>
        <dbReference type="PROSITE" id="PS50157"/>
    </source>
</evidence>
<feature type="compositionally biased region" description="Polar residues" evidence="14">
    <location>
        <begin position="667"/>
        <end position="682"/>
    </location>
</feature>
<dbReference type="Proteomes" id="UP000078492">
    <property type="component" value="Unassembled WGS sequence"/>
</dbReference>
<keyword evidence="11" id="KW-0479">Metal-binding</keyword>
<gene>
    <name evidence="18" type="ORF">ALC57_08914</name>
</gene>
<keyword evidence="7" id="KW-0227">DNA damage</keyword>
<feature type="compositionally biased region" description="Low complexity" evidence="14">
    <location>
        <begin position="1688"/>
        <end position="1709"/>
    </location>
</feature>
<dbReference type="GO" id="GO:0043161">
    <property type="term" value="P:proteasome-mediated ubiquitin-dependent protein catabolic process"/>
    <property type="evidence" value="ECO:0007669"/>
    <property type="project" value="TreeGrafter"/>
</dbReference>
<dbReference type="SMART" id="SM00678">
    <property type="entry name" value="WWE"/>
    <property type="match status" value="1"/>
</dbReference>
<evidence type="ECO:0000256" key="13">
    <source>
        <dbReference type="RuleBase" id="RU369009"/>
    </source>
</evidence>
<feature type="region of interest" description="Disordered" evidence="14">
    <location>
        <begin position="1672"/>
        <end position="1709"/>
    </location>
</feature>
<dbReference type="InterPro" id="IPR018123">
    <property type="entry name" value="WWE-dom_subgr"/>
</dbReference>
<dbReference type="GO" id="GO:0006281">
    <property type="term" value="P:DNA repair"/>
    <property type="evidence" value="ECO:0007669"/>
    <property type="project" value="UniProtKB-KW"/>
</dbReference>
<dbReference type="InterPro" id="IPR013087">
    <property type="entry name" value="Znf_C2H2_type"/>
</dbReference>
<comment type="catalytic activity">
    <reaction evidence="1 13">
        <text>S-ubiquitinyl-[E2 ubiquitin-conjugating enzyme]-L-cysteine + [acceptor protein]-L-lysine = [E2 ubiquitin-conjugating enzyme]-L-cysteine + N(6)-ubiquitinyl-[acceptor protein]-L-lysine.</text>
        <dbReference type="EC" id="2.3.2.26"/>
    </reaction>
</comment>
<dbReference type="PANTHER" id="PTHR45670:SF13">
    <property type="entry name" value="E3 UBIQUITIN-PROTEIN LIGASE TRIP12"/>
    <property type="match status" value="1"/>
</dbReference>
<dbReference type="PROSITE" id="PS00028">
    <property type="entry name" value="ZINC_FINGER_C2H2_1"/>
    <property type="match status" value="3"/>
</dbReference>
<dbReference type="Pfam" id="PF02825">
    <property type="entry name" value="WWE"/>
    <property type="match status" value="1"/>
</dbReference>
<comment type="subcellular location">
    <subcellularLocation>
        <location evidence="2">Nucleus</location>
        <location evidence="2">Nucleoplasm</location>
    </subcellularLocation>
</comment>
<feature type="domain" description="C2H2-type" evidence="15">
    <location>
        <begin position="215"/>
        <end position="243"/>
    </location>
</feature>
<dbReference type="Gene3D" id="3.30.2410.10">
    <property type="entry name" value="Hect, E3 ligase catalytic domain"/>
    <property type="match status" value="1"/>
</dbReference>
<dbReference type="FunFam" id="3.30.2160.10:FF:000013">
    <property type="entry name" value="E3 ubiquitin-protein ligase TRIP12 isoform X1"/>
    <property type="match status" value="1"/>
</dbReference>
<dbReference type="Gene3D" id="3.30.2160.10">
    <property type="entry name" value="Hect, E3 ligase catalytic domain"/>
    <property type="match status" value="1"/>
</dbReference>
<dbReference type="CDD" id="cd00078">
    <property type="entry name" value="HECTc"/>
    <property type="match status" value="1"/>
</dbReference>
<evidence type="ECO:0000256" key="9">
    <source>
        <dbReference type="ARBA" id="ARBA00023204"/>
    </source>
</evidence>
<proteinExistence type="inferred from homology"/>
<organism evidence="18 19">
    <name type="scientific">Trachymyrmex cornetzi</name>
    <dbReference type="NCBI Taxonomy" id="471704"/>
    <lineage>
        <taxon>Eukaryota</taxon>
        <taxon>Metazoa</taxon>
        <taxon>Ecdysozoa</taxon>
        <taxon>Arthropoda</taxon>
        <taxon>Hexapoda</taxon>
        <taxon>Insecta</taxon>
        <taxon>Pterygota</taxon>
        <taxon>Neoptera</taxon>
        <taxon>Endopterygota</taxon>
        <taxon>Hymenoptera</taxon>
        <taxon>Apocrita</taxon>
        <taxon>Aculeata</taxon>
        <taxon>Formicoidea</taxon>
        <taxon>Formicidae</taxon>
        <taxon>Myrmicinae</taxon>
        <taxon>Trachymyrmex</taxon>
    </lineage>
</organism>
<dbReference type="InterPro" id="IPR045322">
    <property type="entry name" value="HECTD1/TRIP12-like"/>
</dbReference>
<dbReference type="Pfam" id="PF00632">
    <property type="entry name" value="HECT"/>
    <property type="match status" value="1"/>
</dbReference>
<feature type="compositionally biased region" description="Basic residues" evidence="14">
    <location>
        <begin position="935"/>
        <end position="946"/>
    </location>
</feature>